<organism evidence="2 3">
    <name type="scientific">Salegentibacter chungangensis</name>
    <dbReference type="NCBI Taxonomy" id="1335724"/>
    <lineage>
        <taxon>Bacteria</taxon>
        <taxon>Pseudomonadati</taxon>
        <taxon>Bacteroidota</taxon>
        <taxon>Flavobacteriia</taxon>
        <taxon>Flavobacteriales</taxon>
        <taxon>Flavobacteriaceae</taxon>
        <taxon>Salegentibacter</taxon>
    </lineage>
</organism>
<keyword evidence="1" id="KW-0732">Signal</keyword>
<protein>
    <recommendedName>
        <fullName evidence="4">DUF4468 domain-containing protein</fullName>
    </recommendedName>
</protein>
<comment type="caution">
    <text evidence="2">The sequence shown here is derived from an EMBL/GenBank/DDBJ whole genome shotgun (WGS) entry which is preliminary data.</text>
</comment>
<sequence length="185" mass="21478">MKKLGFLLCILLVPFQLLAQEKMEAEKFQLSPEGFENYVVREYPGKTDSELFMAVKRWAEQAIANSKEAMKKHHTNQYLQYRVFVPQGIVLENDDEVYKWDVLFDVSFTFKDQHIRYDVKLMEVSSPDAPTFALNGSETQWSFFDLEGNPRKVTAEARKQVNNMANDFIRGVSSYVNMNAAEDQK</sequence>
<feature type="signal peptide" evidence="1">
    <location>
        <begin position="1"/>
        <end position="19"/>
    </location>
</feature>
<proteinExistence type="predicted"/>
<dbReference type="RefSeq" id="WP_380744748.1">
    <property type="nucleotide sequence ID" value="NZ_JBHTLI010000001.1"/>
</dbReference>
<feature type="chain" id="PRO_5045457975" description="DUF4468 domain-containing protein" evidence="1">
    <location>
        <begin position="20"/>
        <end position="185"/>
    </location>
</feature>
<evidence type="ECO:0000313" key="3">
    <source>
        <dbReference type="Proteomes" id="UP001597131"/>
    </source>
</evidence>
<dbReference type="Proteomes" id="UP001597131">
    <property type="component" value="Unassembled WGS sequence"/>
</dbReference>
<accession>A0ABW3NTC1</accession>
<keyword evidence="3" id="KW-1185">Reference proteome</keyword>
<evidence type="ECO:0000256" key="1">
    <source>
        <dbReference type="SAM" id="SignalP"/>
    </source>
</evidence>
<reference evidence="3" key="1">
    <citation type="journal article" date="2019" name="Int. J. Syst. Evol. Microbiol.">
        <title>The Global Catalogue of Microorganisms (GCM) 10K type strain sequencing project: providing services to taxonomists for standard genome sequencing and annotation.</title>
        <authorList>
            <consortium name="The Broad Institute Genomics Platform"/>
            <consortium name="The Broad Institute Genome Sequencing Center for Infectious Disease"/>
            <person name="Wu L."/>
            <person name="Ma J."/>
        </authorList>
    </citation>
    <scope>NUCLEOTIDE SEQUENCE [LARGE SCALE GENOMIC DNA]</scope>
    <source>
        <strain evidence="3">CCUG 64793</strain>
    </source>
</reference>
<evidence type="ECO:0008006" key="4">
    <source>
        <dbReference type="Google" id="ProtNLM"/>
    </source>
</evidence>
<evidence type="ECO:0000313" key="2">
    <source>
        <dbReference type="EMBL" id="MFD1095749.1"/>
    </source>
</evidence>
<dbReference type="EMBL" id="JBHTLI010000001">
    <property type="protein sequence ID" value="MFD1095749.1"/>
    <property type="molecule type" value="Genomic_DNA"/>
</dbReference>
<gene>
    <name evidence="2" type="ORF">ACFQ3Q_08315</name>
</gene>
<name>A0ABW3NTC1_9FLAO</name>